<dbReference type="EMBL" id="VRMN01000010">
    <property type="protein sequence ID" value="KAA8492239.1"/>
    <property type="molecule type" value="Genomic_DNA"/>
</dbReference>
<keyword evidence="2" id="KW-1185">Reference proteome</keyword>
<accession>A0A5J4YL91</accession>
<evidence type="ECO:0000313" key="2">
    <source>
        <dbReference type="Proteomes" id="UP000324585"/>
    </source>
</evidence>
<comment type="caution">
    <text evidence="1">The sequence shown here is derived from an EMBL/GenBank/DDBJ whole genome shotgun (WGS) entry which is preliminary data.</text>
</comment>
<dbReference type="Proteomes" id="UP000324585">
    <property type="component" value="Unassembled WGS sequence"/>
</dbReference>
<protein>
    <submittedName>
        <fullName evidence="1">Uncharacterized protein</fullName>
    </submittedName>
</protein>
<dbReference type="AlphaFoldDB" id="A0A5J4YL91"/>
<sequence>MPFSARGDGACSRNCLECIIPNLPSRFGGHVGVHKSHLQEVRGFQVQASAGVKPVKSRTRYKTCFAPWMPAGALAEAWQTGNSKKAERRRRLRPRVFVRRKRRNWILRRPTPLATAKERMRLTTWFLAVLSGAVAFVTFRAAAQCDNESAAVFACLNDAGALSDVANYTDFITGLVGMWVTECGAGALAKVGVCNANNPADGAPGCLLTDLYEDSCLAGTPCVTEIRAELTCLSGDDLPCSTRSEACLPKLHDCQFASCVYELAQPGSGCTSELASFVSCENAETGGQTPEECLNQKVEELVACAVQNTPSCTAASETGAMIFSNAPSSLECEA</sequence>
<reference evidence="2" key="1">
    <citation type="journal article" date="2019" name="Nat. Commun.">
        <title>Expansion of phycobilisome linker gene families in mesophilic red algae.</title>
        <authorList>
            <person name="Lee J."/>
            <person name="Kim D."/>
            <person name="Bhattacharya D."/>
            <person name="Yoon H.S."/>
        </authorList>
    </citation>
    <scope>NUCLEOTIDE SEQUENCE [LARGE SCALE GENOMIC DNA]</scope>
    <source>
        <strain evidence="2">CCMP 1328</strain>
    </source>
</reference>
<evidence type="ECO:0000313" key="1">
    <source>
        <dbReference type="EMBL" id="KAA8492239.1"/>
    </source>
</evidence>
<name>A0A5J4YL91_PORPP</name>
<proteinExistence type="predicted"/>
<gene>
    <name evidence="1" type="ORF">FVE85_3677</name>
</gene>
<organism evidence="1 2">
    <name type="scientific">Porphyridium purpureum</name>
    <name type="common">Red alga</name>
    <name type="synonym">Porphyridium cruentum</name>
    <dbReference type="NCBI Taxonomy" id="35688"/>
    <lineage>
        <taxon>Eukaryota</taxon>
        <taxon>Rhodophyta</taxon>
        <taxon>Bangiophyceae</taxon>
        <taxon>Porphyridiales</taxon>
        <taxon>Porphyridiaceae</taxon>
        <taxon>Porphyridium</taxon>
    </lineage>
</organism>